<dbReference type="PIRSF" id="PIRSF000124">
    <property type="entry name" value="UDPglc_GDPman_dh"/>
    <property type="match status" value="1"/>
</dbReference>
<dbReference type="GO" id="GO:0051287">
    <property type="term" value="F:NAD binding"/>
    <property type="evidence" value="ECO:0007669"/>
    <property type="project" value="InterPro"/>
</dbReference>
<evidence type="ECO:0000256" key="3">
    <source>
        <dbReference type="ARBA" id="ARBA00023027"/>
    </source>
</evidence>
<feature type="domain" description="UDP-glucose/GDP-mannose dehydrogenase C-terminal" evidence="5">
    <location>
        <begin position="322"/>
        <end position="418"/>
    </location>
</feature>
<dbReference type="InterPro" id="IPR014027">
    <property type="entry name" value="UDP-Glc/GDP-Man_DH_C"/>
</dbReference>
<evidence type="ECO:0000313" key="6">
    <source>
        <dbReference type="EMBL" id="MBW3468309.1"/>
    </source>
</evidence>
<comment type="similarity">
    <text evidence="4">Belongs to the UDP-glucose/GDP-mannose dehydrogenase family.</text>
</comment>
<name>A0A951MCV3_9BACT</name>
<comment type="caution">
    <text evidence="6">The sequence shown here is derived from an EMBL/GenBank/DDBJ whole genome shotgun (WGS) entry which is preliminary data.</text>
</comment>
<dbReference type="InterPro" id="IPR017476">
    <property type="entry name" value="UDP-Glc/GDP-Man"/>
</dbReference>
<dbReference type="PANTHER" id="PTHR43750">
    <property type="entry name" value="UDP-GLUCOSE 6-DEHYDROGENASE TUAD"/>
    <property type="match status" value="1"/>
</dbReference>
<proteinExistence type="inferred from homology"/>
<dbReference type="EC" id="1.1.1.22" evidence="4"/>
<dbReference type="Proteomes" id="UP000727490">
    <property type="component" value="Unassembled WGS sequence"/>
</dbReference>
<dbReference type="Pfam" id="PF03720">
    <property type="entry name" value="UDPG_MGDP_dh_C"/>
    <property type="match status" value="1"/>
</dbReference>
<comment type="catalytic activity">
    <reaction evidence="4">
        <text>UDP-alpha-D-glucose + 2 NAD(+) + H2O = UDP-alpha-D-glucuronate + 2 NADH + 3 H(+)</text>
        <dbReference type="Rhea" id="RHEA:23596"/>
        <dbReference type="ChEBI" id="CHEBI:15377"/>
        <dbReference type="ChEBI" id="CHEBI:15378"/>
        <dbReference type="ChEBI" id="CHEBI:57540"/>
        <dbReference type="ChEBI" id="CHEBI:57945"/>
        <dbReference type="ChEBI" id="CHEBI:58052"/>
        <dbReference type="ChEBI" id="CHEBI:58885"/>
        <dbReference type="EC" id="1.1.1.22"/>
    </reaction>
</comment>
<accession>A0A951MCV3</accession>
<gene>
    <name evidence="6" type="ORF">EGN73_10875</name>
</gene>
<organism evidence="6 7">
    <name type="scientific">Arthrospiribacter ruber</name>
    <dbReference type="NCBI Taxonomy" id="2487934"/>
    <lineage>
        <taxon>Bacteria</taxon>
        <taxon>Pseudomonadati</taxon>
        <taxon>Bacteroidota</taxon>
        <taxon>Cytophagia</taxon>
        <taxon>Cytophagales</taxon>
        <taxon>Cyclobacteriaceae</taxon>
        <taxon>Arthrospiribacter</taxon>
    </lineage>
</organism>
<dbReference type="NCBIfam" id="TIGR03026">
    <property type="entry name" value="NDP-sugDHase"/>
    <property type="match status" value="1"/>
</dbReference>
<evidence type="ECO:0000313" key="7">
    <source>
        <dbReference type="Proteomes" id="UP000727490"/>
    </source>
</evidence>
<dbReference type="PANTHER" id="PTHR43750:SF3">
    <property type="entry name" value="UDP-GLUCOSE 6-DEHYDROGENASE TUAD"/>
    <property type="match status" value="1"/>
</dbReference>
<sequence length="419" mass="47478">MKVSVLGLGFVGLTTGLGFAKKGFTTYGFDVNAERLQSLKKHVIPFHEPHLKEILEETDQKTFFLDSDFNEAIMQSDAIFLCVGTPEKEDGSADLTYIFKAIEQILAVPTKKFQVLITKSTVPPSTVSEEVIPFVKKILEQKNGERNIGFASNPEFLREGYCWEDFINPDRIVIGVESEASKNILETLYNPFNAPIHYVNYNTSEFIKYLSNTLLSTMISYANEMSMVAGSIGEIDIKKAFRVLHEDKRWYGNPAGMKNYVYPGCGYGGYCLPKDTAALIKISEKNGFSPPILKSNLEINRSIKSYLVDKVVKEHKSDVKIGILGLSFKPDSDDVRLAPPKEIIEDLVTRGYKNILAYDPVAVKEFKKYNGDLKIQYEETLKSLVESSEVLLLLTGWKEFKENEQLFSNKTLYDFRYFL</sequence>
<dbReference type="InterPro" id="IPR001732">
    <property type="entry name" value="UDP-Glc/GDP-Man_DH_N"/>
</dbReference>
<dbReference type="Pfam" id="PF00984">
    <property type="entry name" value="UDPG_MGDP_dh"/>
    <property type="match status" value="1"/>
</dbReference>
<dbReference type="EMBL" id="RPHB01000004">
    <property type="protein sequence ID" value="MBW3468309.1"/>
    <property type="molecule type" value="Genomic_DNA"/>
</dbReference>
<evidence type="ECO:0000259" key="5">
    <source>
        <dbReference type="SMART" id="SM00984"/>
    </source>
</evidence>
<evidence type="ECO:0000256" key="1">
    <source>
        <dbReference type="ARBA" id="ARBA00015132"/>
    </source>
</evidence>
<dbReference type="InterPro" id="IPR014026">
    <property type="entry name" value="UDP-Glc/GDP-Man_DH_dimer"/>
</dbReference>
<keyword evidence="7" id="KW-1185">Reference proteome</keyword>
<dbReference type="Pfam" id="PF03721">
    <property type="entry name" value="UDPG_MGDP_dh_N"/>
    <property type="match status" value="1"/>
</dbReference>
<dbReference type="GO" id="GO:0016616">
    <property type="term" value="F:oxidoreductase activity, acting on the CH-OH group of donors, NAD or NADP as acceptor"/>
    <property type="evidence" value="ECO:0007669"/>
    <property type="project" value="InterPro"/>
</dbReference>
<keyword evidence="3 4" id="KW-0520">NAD</keyword>
<dbReference type="SMART" id="SM00984">
    <property type="entry name" value="UDPG_MGDP_dh_C"/>
    <property type="match status" value="1"/>
</dbReference>
<dbReference type="RefSeq" id="WP_219289390.1">
    <property type="nucleotide sequence ID" value="NZ_RPHB01000004.1"/>
</dbReference>
<evidence type="ECO:0000256" key="2">
    <source>
        <dbReference type="ARBA" id="ARBA00023002"/>
    </source>
</evidence>
<protein>
    <recommendedName>
        <fullName evidence="1 4">UDP-glucose 6-dehydrogenase</fullName>
        <ecNumber evidence="4">1.1.1.22</ecNumber>
    </recommendedName>
</protein>
<evidence type="ECO:0000256" key="4">
    <source>
        <dbReference type="PIRNR" id="PIRNR000124"/>
    </source>
</evidence>
<dbReference type="InterPro" id="IPR028357">
    <property type="entry name" value="UDPglc_DH_bac"/>
</dbReference>
<reference evidence="6 7" key="1">
    <citation type="journal article" date="2020" name="Syst. Appl. Microbiol.">
        <title>Arthrospiribacter ruber gen. nov., sp. nov., a novel bacterium isolated from Arthrospira cultures.</title>
        <authorList>
            <person name="Waleron M."/>
            <person name="Misztak A."/>
            <person name="Waleron M.M."/>
            <person name="Furmaniak M."/>
            <person name="Mrozik A."/>
            <person name="Waleron K."/>
        </authorList>
    </citation>
    <scope>NUCLEOTIDE SEQUENCE [LARGE SCALE GENOMIC DNA]</scope>
    <source>
        <strain evidence="6 7">DPMB0001</strain>
    </source>
</reference>
<dbReference type="PIRSF" id="PIRSF500134">
    <property type="entry name" value="UDPglc_DH_bac"/>
    <property type="match status" value="1"/>
</dbReference>
<dbReference type="AlphaFoldDB" id="A0A951MCV3"/>
<keyword evidence="2 4" id="KW-0560">Oxidoreductase</keyword>